<dbReference type="AlphaFoldDB" id="A0A5J5GDE2"/>
<feature type="region of interest" description="Disordered" evidence="1">
    <location>
        <begin position="1"/>
        <end position="26"/>
    </location>
</feature>
<feature type="compositionally biased region" description="Basic and acidic residues" evidence="1">
    <location>
        <begin position="1"/>
        <end position="19"/>
    </location>
</feature>
<dbReference type="InterPro" id="IPR002364">
    <property type="entry name" value="Quin_OxRdtase/zeta-crystal_CS"/>
</dbReference>
<comment type="caution">
    <text evidence="3">The sequence shown here is derived from an EMBL/GenBank/DDBJ whole genome shotgun (WGS) entry which is preliminary data.</text>
</comment>
<keyword evidence="4" id="KW-1185">Reference proteome</keyword>
<proteinExistence type="predicted"/>
<dbReference type="InterPro" id="IPR011032">
    <property type="entry name" value="GroES-like_sf"/>
</dbReference>
<dbReference type="Pfam" id="PF08240">
    <property type="entry name" value="ADH_N"/>
    <property type="match status" value="1"/>
</dbReference>
<dbReference type="InterPro" id="IPR036291">
    <property type="entry name" value="NAD(P)-bd_dom_sf"/>
</dbReference>
<gene>
    <name evidence="3" type="ORF">F3S47_15545</name>
</gene>
<accession>A0A5J5GDE2</accession>
<name>A0A5J5GDE2_9RHOB</name>
<dbReference type="PROSITE" id="PS01162">
    <property type="entry name" value="QOR_ZETA_CRYSTAL"/>
    <property type="match status" value="1"/>
</dbReference>
<dbReference type="Gene3D" id="3.90.180.10">
    <property type="entry name" value="Medium-chain alcohol dehydrogenases, catalytic domain"/>
    <property type="match status" value="1"/>
</dbReference>
<evidence type="ECO:0000256" key="1">
    <source>
        <dbReference type="SAM" id="MobiDB-lite"/>
    </source>
</evidence>
<dbReference type="Gene3D" id="3.40.50.720">
    <property type="entry name" value="NAD(P)-binding Rossmann-like Domain"/>
    <property type="match status" value="1"/>
</dbReference>
<dbReference type="SUPFAM" id="SSF51735">
    <property type="entry name" value="NAD(P)-binding Rossmann-fold domains"/>
    <property type="match status" value="1"/>
</dbReference>
<dbReference type="RefSeq" id="WP_150446222.1">
    <property type="nucleotide sequence ID" value="NZ_VYQE01000005.1"/>
</dbReference>
<evidence type="ECO:0000313" key="3">
    <source>
        <dbReference type="EMBL" id="KAA9005970.1"/>
    </source>
</evidence>
<reference evidence="3 4" key="1">
    <citation type="submission" date="2019-09" db="EMBL/GenBank/DDBJ databases">
        <authorList>
            <person name="Park J.-S."/>
            <person name="Choi H.-J."/>
        </authorList>
    </citation>
    <scope>NUCLEOTIDE SEQUENCE [LARGE SCALE GENOMIC DNA]</scope>
    <source>
        <strain evidence="3 4">176SS1-4</strain>
    </source>
</reference>
<evidence type="ECO:0000313" key="4">
    <source>
        <dbReference type="Proteomes" id="UP000326554"/>
    </source>
</evidence>
<dbReference type="GO" id="GO:0016491">
    <property type="term" value="F:oxidoreductase activity"/>
    <property type="evidence" value="ECO:0007669"/>
    <property type="project" value="InterPro"/>
</dbReference>
<feature type="domain" description="Enoyl reductase (ER)" evidence="2">
    <location>
        <begin position="10"/>
        <end position="306"/>
    </location>
</feature>
<organism evidence="3 4">
    <name type="scientific">Histidinibacterium aquaticum</name>
    <dbReference type="NCBI Taxonomy" id="2613962"/>
    <lineage>
        <taxon>Bacteria</taxon>
        <taxon>Pseudomonadati</taxon>
        <taxon>Pseudomonadota</taxon>
        <taxon>Alphaproteobacteria</taxon>
        <taxon>Rhodobacterales</taxon>
        <taxon>Paracoccaceae</taxon>
        <taxon>Histidinibacterium</taxon>
    </lineage>
</organism>
<dbReference type="InterPro" id="IPR013154">
    <property type="entry name" value="ADH-like_N"/>
</dbReference>
<dbReference type="Proteomes" id="UP000326554">
    <property type="component" value="Unassembled WGS sequence"/>
</dbReference>
<dbReference type="InterPro" id="IPR052585">
    <property type="entry name" value="Lipid_raft_assoc_Zn_ADH"/>
</dbReference>
<dbReference type="SMART" id="SM00829">
    <property type="entry name" value="PKS_ER"/>
    <property type="match status" value="1"/>
</dbReference>
<dbReference type="EMBL" id="VYQE01000005">
    <property type="protein sequence ID" value="KAA9005970.1"/>
    <property type="molecule type" value="Genomic_DNA"/>
</dbReference>
<dbReference type="SUPFAM" id="SSF50129">
    <property type="entry name" value="GroES-like"/>
    <property type="match status" value="1"/>
</dbReference>
<dbReference type="PANTHER" id="PTHR43482">
    <property type="entry name" value="PROTEIN AST1-RELATED"/>
    <property type="match status" value="1"/>
</dbReference>
<dbReference type="PANTHER" id="PTHR43482:SF1">
    <property type="entry name" value="PROTEIN AST1-RELATED"/>
    <property type="match status" value="1"/>
</dbReference>
<dbReference type="InterPro" id="IPR020843">
    <property type="entry name" value="ER"/>
</dbReference>
<dbReference type="GO" id="GO:0008270">
    <property type="term" value="F:zinc ion binding"/>
    <property type="evidence" value="ECO:0007669"/>
    <property type="project" value="InterPro"/>
</dbReference>
<sequence length="309" mass="32734">MLAMRIHEFGPSDRLKPEDLETPEPGPGEMLVRTHAAGVNPVDYKIRAGEFPPVGEDKLPLVPGGEVSGVVDAVGEGVESFNAGATVHAMVPPGRGGYATHVIVRPNEAAAIPEGMSWEEAASLPLAGLTAWQGLYEHGEMHSGQRVLIHGGAGGVGHLAVQIAKSAGCEVFTTARADEDGEMLERLGADRVIDYREENFEEIATDLDLVLDTIGGDTQKRSLACLTKGGRLVGTLGGPDEDTVKKHGVTATAFMTQPNGTQLEEMGRAFSQGTLRTNVSQTFPLEEAAKAQDTLENQHVQGKIALTVR</sequence>
<protein>
    <submittedName>
        <fullName evidence="3">NADP-dependent oxidoreductase</fullName>
    </submittedName>
</protein>
<evidence type="ECO:0000259" key="2">
    <source>
        <dbReference type="SMART" id="SM00829"/>
    </source>
</evidence>
<dbReference type="CDD" id="cd05289">
    <property type="entry name" value="MDR_like_2"/>
    <property type="match status" value="1"/>
</dbReference>
<dbReference type="Pfam" id="PF13602">
    <property type="entry name" value="ADH_zinc_N_2"/>
    <property type="match status" value="1"/>
</dbReference>